<sequence>MGIPGPAVRLGILVPSSNSNAETLTAAILAGQPDLGVHYSRFRLPPNLDDTVDLSVLGDAPALLNDAELQAIAFHGTSGSWTGITQDRSLCDELKAVCGAPATTASVAVVEALGALSATRIGLVFPGPGSIASQIQREYANYGIDVQVVSVPEAAMSNPEIAQLDTAAIGAMMRPAFAHGLDAVVCVGTNLRSGYLVEGFEQEFAIPVVDSAIATLWHVLRLADSSRSIPGWGALLAVH</sequence>
<accession>A0ABV5UJV4</accession>
<proteinExistence type="predicted"/>
<dbReference type="PIRSF" id="PIRSF015736">
    <property type="entry name" value="MI"/>
    <property type="match status" value="1"/>
</dbReference>
<keyword evidence="2" id="KW-1185">Reference proteome</keyword>
<dbReference type="Proteomes" id="UP001589536">
    <property type="component" value="Unassembled WGS sequence"/>
</dbReference>
<comment type="caution">
    <text evidence="1">The sequence shown here is derived from an EMBL/GenBank/DDBJ whole genome shotgun (WGS) entry which is preliminary data.</text>
</comment>
<evidence type="ECO:0000313" key="1">
    <source>
        <dbReference type="EMBL" id="MFB9712799.1"/>
    </source>
</evidence>
<dbReference type="Gene3D" id="3.40.50.12500">
    <property type="match status" value="1"/>
</dbReference>
<organism evidence="1 2">
    <name type="scientific">Arthrobacter methylotrophus</name>
    <dbReference type="NCBI Taxonomy" id="121291"/>
    <lineage>
        <taxon>Bacteria</taxon>
        <taxon>Bacillati</taxon>
        <taxon>Actinomycetota</taxon>
        <taxon>Actinomycetes</taxon>
        <taxon>Micrococcales</taxon>
        <taxon>Micrococcaceae</taxon>
        <taxon>Arthrobacter</taxon>
    </lineage>
</organism>
<dbReference type="Pfam" id="PF17645">
    <property type="entry name" value="Amdase"/>
    <property type="match status" value="1"/>
</dbReference>
<dbReference type="InterPro" id="IPR026286">
    <property type="entry name" value="MaiA/AMDase"/>
</dbReference>
<dbReference type="InterPro" id="IPR053714">
    <property type="entry name" value="Iso_Racemase_Enz_sf"/>
</dbReference>
<dbReference type="PANTHER" id="PTHR40267">
    <property type="entry name" value="BLR3294 PROTEIN"/>
    <property type="match status" value="1"/>
</dbReference>
<dbReference type="EMBL" id="JBHMBH010000006">
    <property type="protein sequence ID" value="MFB9712799.1"/>
    <property type="molecule type" value="Genomic_DNA"/>
</dbReference>
<dbReference type="PANTHER" id="PTHR40267:SF1">
    <property type="entry name" value="BLR3294 PROTEIN"/>
    <property type="match status" value="1"/>
</dbReference>
<evidence type="ECO:0000313" key="2">
    <source>
        <dbReference type="Proteomes" id="UP001589536"/>
    </source>
</evidence>
<gene>
    <name evidence="1" type="ORF">ACFFPI_01340</name>
</gene>
<protein>
    <submittedName>
        <fullName evidence="1">Aspartate/glutamate racemase family protein</fullName>
    </submittedName>
</protein>
<reference evidence="1 2" key="1">
    <citation type="submission" date="2024-09" db="EMBL/GenBank/DDBJ databases">
        <authorList>
            <person name="Sun Q."/>
            <person name="Mori K."/>
        </authorList>
    </citation>
    <scope>NUCLEOTIDE SEQUENCE [LARGE SCALE GENOMIC DNA]</scope>
    <source>
        <strain evidence="1 2">JCM 13519</strain>
    </source>
</reference>
<dbReference type="RefSeq" id="WP_345049428.1">
    <property type="nucleotide sequence ID" value="NZ_BAABED010000001.1"/>
</dbReference>
<name>A0ABV5UJV4_9MICC</name>